<reference evidence="9 10" key="1">
    <citation type="submission" date="2019-06" db="EMBL/GenBank/DDBJ databases">
        <title>Sequencing the genomes of 1000 actinobacteria strains.</title>
        <authorList>
            <person name="Klenk H.-P."/>
        </authorList>
    </citation>
    <scope>NUCLEOTIDE SEQUENCE [LARGE SCALE GENOMIC DNA]</scope>
    <source>
        <strain evidence="9 10">DSM 18607</strain>
    </source>
</reference>
<dbReference type="InterPro" id="IPR000620">
    <property type="entry name" value="EamA_dom"/>
</dbReference>
<feature type="transmembrane region" description="Helical" evidence="7">
    <location>
        <begin position="76"/>
        <end position="97"/>
    </location>
</feature>
<evidence type="ECO:0000256" key="5">
    <source>
        <dbReference type="ARBA" id="ARBA00022989"/>
    </source>
</evidence>
<dbReference type="AlphaFoldDB" id="A0A542E5M6"/>
<keyword evidence="6 7" id="KW-0472">Membrane</keyword>
<proteinExistence type="inferred from homology"/>
<sequence length="311" mass="32617">MTAAAPTDTGRRTRLLATVLLVALTAVWGSTFFLIRDLVRTVPPLDFLALRFTIAAVLMVVVFWRPLRALGRREWAAGAALGLLYGVAQVLQTIGLAHTDASVSGFITGLYVVLTPVLSALLLRERVGAPTWVAVLLSTGGLAVLSLRGVSVGTGEALTLACAVVYALHIIGLGRWSTPRHATGMSAVQMIVIAAVSLVGAVPGGITWPQGGGQWASVLYMATAAGVLALWAQTWAQARLTATRAAIVMTLEPVFAALFAVLFGGEDLTARLLLGGVLVVAAMYVVELGGRWTPRRGREPVAVEALHHEAG</sequence>
<dbReference type="GO" id="GO:0005886">
    <property type="term" value="C:plasma membrane"/>
    <property type="evidence" value="ECO:0007669"/>
    <property type="project" value="UniProtKB-SubCell"/>
</dbReference>
<dbReference type="InterPro" id="IPR037185">
    <property type="entry name" value="EmrE-like"/>
</dbReference>
<feature type="transmembrane region" description="Helical" evidence="7">
    <location>
        <begin position="268"/>
        <end position="286"/>
    </location>
</feature>
<feature type="transmembrane region" description="Helical" evidence="7">
    <location>
        <begin position="214"/>
        <end position="232"/>
    </location>
</feature>
<feature type="transmembrane region" description="Helical" evidence="7">
    <location>
        <begin position="130"/>
        <end position="151"/>
    </location>
</feature>
<dbReference type="Pfam" id="PF00892">
    <property type="entry name" value="EamA"/>
    <property type="match status" value="2"/>
</dbReference>
<evidence type="ECO:0000313" key="10">
    <source>
        <dbReference type="Proteomes" id="UP000317893"/>
    </source>
</evidence>
<dbReference type="Proteomes" id="UP000317893">
    <property type="component" value="Unassembled WGS sequence"/>
</dbReference>
<keyword evidence="5 7" id="KW-1133">Transmembrane helix</keyword>
<keyword evidence="4 7" id="KW-0812">Transmembrane</keyword>
<comment type="subcellular location">
    <subcellularLocation>
        <location evidence="1">Cell membrane</location>
        <topology evidence="1">Multi-pass membrane protein</topology>
    </subcellularLocation>
</comment>
<protein>
    <submittedName>
        <fullName evidence="9">Threonine/homoserine efflux transporter RhtA</fullName>
    </submittedName>
</protein>
<feature type="transmembrane region" description="Helical" evidence="7">
    <location>
        <begin position="188"/>
        <end position="208"/>
    </location>
</feature>
<dbReference type="OrthoDB" id="3182968at2"/>
<comment type="caution">
    <text evidence="9">The sequence shown here is derived from an EMBL/GenBank/DDBJ whole genome shotgun (WGS) entry which is preliminary data.</text>
</comment>
<accession>A0A542E5M6</accession>
<dbReference type="PANTHER" id="PTHR42920">
    <property type="entry name" value="OS03G0707200 PROTEIN-RELATED"/>
    <property type="match status" value="1"/>
</dbReference>
<feature type="transmembrane region" description="Helical" evidence="7">
    <location>
        <begin position="157"/>
        <end position="176"/>
    </location>
</feature>
<feature type="transmembrane region" description="Helical" evidence="7">
    <location>
        <begin position="15"/>
        <end position="35"/>
    </location>
</feature>
<organism evidence="9 10">
    <name type="scientific">Lapillicoccus jejuensis</name>
    <dbReference type="NCBI Taxonomy" id="402171"/>
    <lineage>
        <taxon>Bacteria</taxon>
        <taxon>Bacillati</taxon>
        <taxon>Actinomycetota</taxon>
        <taxon>Actinomycetes</taxon>
        <taxon>Micrococcales</taxon>
        <taxon>Intrasporangiaceae</taxon>
        <taxon>Lapillicoccus</taxon>
    </lineage>
</organism>
<feature type="transmembrane region" description="Helical" evidence="7">
    <location>
        <begin position="103"/>
        <end position="123"/>
    </location>
</feature>
<evidence type="ECO:0000256" key="3">
    <source>
        <dbReference type="ARBA" id="ARBA00022475"/>
    </source>
</evidence>
<evidence type="ECO:0000256" key="7">
    <source>
        <dbReference type="SAM" id="Phobius"/>
    </source>
</evidence>
<evidence type="ECO:0000256" key="4">
    <source>
        <dbReference type="ARBA" id="ARBA00022692"/>
    </source>
</evidence>
<dbReference type="PANTHER" id="PTHR42920:SF5">
    <property type="entry name" value="EAMA DOMAIN-CONTAINING PROTEIN"/>
    <property type="match status" value="1"/>
</dbReference>
<comment type="similarity">
    <text evidence="2">Belongs to the EamA transporter family.</text>
</comment>
<feature type="transmembrane region" description="Helical" evidence="7">
    <location>
        <begin position="244"/>
        <end position="262"/>
    </location>
</feature>
<feature type="transmembrane region" description="Helical" evidence="7">
    <location>
        <begin position="47"/>
        <end position="64"/>
    </location>
</feature>
<evidence type="ECO:0000256" key="6">
    <source>
        <dbReference type="ARBA" id="ARBA00023136"/>
    </source>
</evidence>
<dbReference type="InterPro" id="IPR051258">
    <property type="entry name" value="Diverse_Substrate_Transporter"/>
</dbReference>
<feature type="domain" description="EamA" evidence="8">
    <location>
        <begin position="19"/>
        <end position="146"/>
    </location>
</feature>
<dbReference type="RefSeq" id="WP_141849825.1">
    <property type="nucleotide sequence ID" value="NZ_BAAAPR010000012.1"/>
</dbReference>
<gene>
    <name evidence="9" type="ORF">FB458_3756</name>
</gene>
<feature type="domain" description="EamA" evidence="8">
    <location>
        <begin position="155"/>
        <end position="286"/>
    </location>
</feature>
<dbReference type="EMBL" id="VFMN01000001">
    <property type="protein sequence ID" value="TQJ10627.1"/>
    <property type="molecule type" value="Genomic_DNA"/>
</dbReference>
<name>A0A542E5M6_9MICO</name>
<evidence type="ECO:0000256" key="1">
    <source>
        <dbReference type="ARBA" id="ARBA00004651"/>
    </source>
</evidence>
<evidence type="ECO:0000256" key="2">
    <source>
        <dbReference type="ARBA" id="ARBA00007362"/>
    </source>
</evidence>
<keyword evidence="3" id="KW-1003">Cell membrane</keyword>
<evidence type="ECO:0000259" key="8">
    <source>
        <dbReference type="Pfam" id="PF00892"/>
    </source>
</evidence>
<dbReference type="SUPFAM" id="SSF103481">
    <property type="entry name" value="Multidrug resistance efflux transporter EmrE"/>
    <property type="match status" value="2"/>
</dbReference>
<keyword evidence="10" id="KW-1185">Reference proteome</keyword>
<evidence type="ECO:0000313" key="9">
    <source>
        <dbReference type="EMBL" id="TQJ10627.1"/>
    </source>
</evidence>